<evidence type="ECO:0000256" key="2">
    <source>
        <dbReference type="PIRSR" id="PIRSR637460-2"/>
    </source>
</evidence>
<evidence type="ECO:0000256" key="1">
    <source>
        <dbReference type="PIRSR" id="PIRSR637460-1"/>
    </source>
</evidence>
<sequence>MKSIVSLLSAAALGAAVLLSPGVAHAAVNYVALGDSYASGVGTRTYIESSGSCQRSTKAYPYLDAARLGASLTFVACSGARVADVTNNQLSAVTSAANRITVQVGGNDAGFSSVITECAKPAWLGNCDTAINNAQATINNTIPGRLNGLYGSIRSRAASAKVIVVGYPRLFNGTDCNAGTFFSPAEMTRLNQTADLLNAKIKAAADAAGFSWVNPTSAFIGHAVCGSPEWINGLSNPVSESYHPNVAGQAAYANLVAPALQKS</sequence>
<dbReference type="InterPro" id="IPR037460">
    <property type="entry name" value="SEST-like"/>
</dbReference>
<evidence type="ECO:0000256" key="3">
    <source>
        <dbReference type="SAM" id="SignalP"/>
    </source>
</evidence>
<dbReference type="Gene3D" id="3.40.50.1110">
    <property type="entry name" value="SGNH hydrolase"/>
    <property type="match status" value="1"/>
</dbReference>
<protein>
    <submittedName>
        <fullName evidence="5">SGNH/GDSL hydrolase family protein</fullName>
    </submittedName>
</protein>
<proteinExistence type="predicted"/>
<feature type="disulfide bond" evidence="2">
    <location>
        <begin position="53"/>
        <end position="77"/>
    </location>
</feature>
<dbReference type="CDD" id="cd01823">
    <property type="entry name" value="SEST_like"/>
    <property type="match status" value="1"/>
</dbReference>
<name>A0A4R4PYJ6_9ACTN</name>
<keyword evidence="6" id="KW-1185">Reference proteome</keyword>
<dbReference type="PANTHER" id="PTHR37981:SF1">
    <property type="entry name" value="SGNH HYDROLASE-TYPE ESTERASE DOMAIN-CONTAINING PROTEIN"/>
    <property type="match status" value="1"/>
</dbReference>
<gene>
    <name evidence="5" type="ORF">E1261_20605</name>
</gene>
<accession>A0A4R4PYJ6</accession>
<evidence type="ECO:0000313" key="5">
    <source>
        <dbReference type="EMBL" id="TDC27493.1"/>
    </source>
</evidence>
<feature type="active site" description="Nucleophile" evidence="1">
    <location>
        <position position="36"/>
    </location>
</feature>
<dbReference type="GO" id="GO:0019433">
    <property type="term" value="P:triglyceride catabolic process"/>
    <property type="evidence" value="ECO:0007669"/>
    <property type="project" value="TreeGrafter"/>
</dbReference>
<dbReference type="InterPro" id="IPR013830">
    <property type="entry name" value="SGNH_hydro"/>
</dbReference>
<dbReference type="SUPFAM" id="SSF52266">
    <property type="entry name" value="SGNH hydrolase"/>
    <property type="match status" value="1"/>
</dbReference>
<feature type="disulfide bond" evidence="2">
    <location>
        <begin position="176"/>
        <end position="225"/>
    </location>
</feature>
<feature type="domain" description="SGNH hydrolase-type esterase" evidence="4">
    <location>
        <begin position="32"/>
        <end position="251"/>
    </location>
</feature>
<feature type="disulfide bond" evidence="2">
    <location>
        <begin position="118"/>
        <end position="127"/>
    </location>
</feature>
<feature type="active site" evidence="1">
    <location>
        <position position="243"/>
    </location>
</feature>
<organism evidence="5 6">
    <name type="scientific">Kribbella albertanoniae</name>
    <dbReference type="NCBI Taxonomy" id="1266829"/>
    <lineage>
        <taxon>Bacteria</taxon>
        <taxon>Bacillati</taxon>
        <taxon>Actinomycetota</taxon>
        <taxon>Actinomycetes</taxon>
        <taxon>Propionibacteriales</taxon>
        <taxon>Kribbellaceae</taxon>
        <taxon>Kribbella</taxon>
    </lineage>
</organism>
<dbReference type="GO" id="GO:0004806">
    <property type="term" value="F:triacylglycerol lipase activity"/>
    <property type="evidence" value="ECO:0007669"/>
    <property type="project" value="TreeGrafter"/>
</dbReference>
<evidence type="ECO:0000259" key="4">
    <source>
        <dbReference type="Pfam" id="PF13472"/>
    </source>
</evidence>
<keyword evidence="5" id="KW-0378">Hydrolase</keyword>
<dbReference type="OrthoDB" id="5503950at2"/>
<keyword evidence="3" id="KW-0732">Signal</keyword>
<dbReference type="Proteomes" id="UP000295075">
    <property type="component" value="Unassembled WGS sequence"/>
</dbReference>
<keyword evidence="2" id="KW-1015">Disulfide bond</keyword>
<evidence type="ECO:0000313" key="6">
    <source>
        <dbReference type="Proteomes" id="UP000295075"/>
    </source>
</evidence>
<dbReference type="EMBL" id="SMKA01000093">
    <property type="protein sequence ID" value="TDC27493.1"/>
    <property type="molecule type" value="Genomic_DNA"/>
</dbReference>
<feature type="chain" id="PRO_5020983544" evidence="3">
    <location>
        <begin position="27"/>
        <end position="263"/>
    </location>
</feature>
<comment type="caution">
    <text evidence="5">The sequence shown here is derived from an EMBL/GenBank/DDBJ whole genome shotgun (WGS) entry which is preliminary data.</text>
</comment>
<dbReference type="Pfam" id="PF13472">
    <property type="entry name" value="Lipase_GDSL_2"/>
    <property type="match status" value="1"/>
</dbReference>
<dbReference type="InterPro" id="IPR036514">
    <property type="entry name" value="SGNH_hydro_sf"/>
</dbReference>
<dbReference type="AlphaFoldDB" id="A0A4R4PYJ6"/>
<dbReference type="RefSeq" id="WP_132408823.1">
    <property type="nucleotide sequence ID" value="NZ_SMKA01000093.1"/>
</dbReference>
<dbReference type="PANTHER" id="PTHR37981">
    <property type="entry name" value="LIPASE 2"/>
    <property type="match status" value="1"/>
</dbReference>
<feature type="signal peptide" evidence="3">
    <location>
        <begin position="1"/>
        <end position="26"/>
    </location>
</feature>
<reference evidence="5 6" key="1">
    <citation type="submission" date="2019-03" db="EMBL/GenBank/DDBJ databases">
        <title>Draft genome sequences of novel Actinobacteria.</title>
        <authorList>
            <person name="Sahin N."/>
            <person name="Ay H."/>
            <person name="Saygin H."/>
        </authorList>
    </citation>
    <scope>NUCLEOTIDE SEQUENCE [LARGE SCALE GENOMIC DNA]</scope>
    <source>
        <strain evidence="5 6">JCM 30547</strain>
    </source>
</reference>